<dbReference type="SUPFAM" id="SSF52317">
    <property type="entry name" value="Class I glutamine amidotransferase-like"/>
    <property type="match status" value="1"/>
</dbReference>
<dbReference type="PROSITE" id="PS51273">
    <property type="entry name" value="GATASE_TYPE_1"/>
    <property type="match status" value="1"/>
</dbReference>
<protein>
    <submittedName>
        <fullName evidence="1">Phosphoribosylformylglycinamidine synthase, chloroplastic/mitochondrial</fullName>
    </submittedName>
</protein>
<dbReference type="PANTHER" id="PTHR10099:SF1">
    <property type="entry name" value="PHOSPHORIBOSYLFORMYLGLYCINAMIDINE SYNTHASE"/>
    <property type="match status" value="1"/>
</dbReference>
<dbReference type="Pfam" id="PF13507">
    <property type="entry name" value="GATase_5"/>
    <property type="match status" value="1"/>
</dbReference>
<reference evidence="1" key="1">
    <citation type="submission" date="2020-06" db="EMBL/GenBank/DDBJ databases">
        <authorList>
            <person name="Li T."/>
            <person name="Hu X."/>
            <person name="Zhang T."/>
            <person name="Song X."/>
            <person name="Zhang H."/>
            <person name="Dai N."/>
            <person name="Sheng W."/>
            <person name="Hou X."/>
            <person name="Wei L."/>
        </authorList>
    </citation>
    <scope>NUCLEOTIDE SEQUENCE</scope>
    <source>
        <strain evidence="1">KEN8</strain>
        <tissue evidence="1">Leaf</tissue>
    </source>
</reference>
<organism evidence="1">
    <name type="scientific">Sesamum calycinum</name>
    <dbReference type="NCBI Taxonomy" id="2727403"/>
    <lineage>
        <taxon>Eukaryota</taxon>
        <taxon>Viridiplantae</taxon>
        <taxon>Streptophyta</taxon>
        <taxon>Embryophyta</taxon>
        <taxon>Tracheophyta</taxon>
        <taxon>Spermatophyta</taxon>
        <taxon>Magnoliopsida</taxon>
        <taxon>eudicotyledons</taxon>
        <taxon>Gunneridae</taxon>
        <taxon>Pentapetalae</taxon>
        <taxon>asterids</taxon>
        <taxon>lamiids</taxon>
        <taxon>Lamiales</taxon>
        <taxon>Pedaliaceae</taxon>
        <taxon>Sesamum</taxon>
    </lineage>
</organism>
<dbReference type="InterPro" id="IPR029062">
    <property type="entry name" value="Class_I_gatase-like"/>
</dbReference>
<dbReference type="AlphaFoldDB" id="A0AAW2RRL6"/>
<dbReference type="PANTHER" id="PTHR10099">
    <property type="entry name" value="PHOSPHORIBOSYLFORMYLGLYCINAMIDINE SYNTHASE"/>
    <property type="match status" value="1"/>
</dbReference>
<name>A0AAW2RRL6_9LAMI</name>
<evidence type="ECO:0000313" key="1">
    <source>
        <dbReference type="EMBL" id="KAL0382021.1"/>
    </source>
</evidence>
<dbReference type="GO" id="GO:0005737">
    <property type="term" value="C:cytoplasm"/>
    <property type="evidence" value="ECO:0007669"/>
    <property type="project" value="TreeGrafter"/>
</dbReference>
<dbReference type="EMBL" id="JACGWM010000003">
    <property type="protein sequence ID" value="KAL0382021.1"/>
    <property type="molecule type" value="Genomic_DNA"/>
</dbReference>
<dbReference type="SMART" id="SM01211">
    <property type="entry name" value="GATase_5"/>
    <property type="match status" value="1"/>
</dbReference>
<reference evidence="1" key="2">
    <citation type="journal article" date="2024" name="Plant">
        <title>Genomic evolution and insights into agronomic trait innovations of Sesamum species.</title>
        <authorList>
            <person name="Miao H."/>
            <person name="Wang L."/>
            <person name="Qu L."/>
            <person name="Liu H."/>
            <person name="Sun Y."/>
            <person name="Le M."/>
            <person name="Wang Q."/>
            <person name="Wei S."/>
            <person name="Zheng Y."/>
            <person name="Lin W."/>
            <person name="Duan Y."/>
            <person name="Cao H."/>
            <person name="Xiong S."/>
            <person name="Wang X."/>
            <person name="Wei L."/>
            <person name="Li C."/>
            <person name="Ma Q."/>
            <person name="Ju M."/>
            <person name="Zhao R."/>
            <person name="Li G."/>
            <person name="Mu C."/>
            <person name="Tian Q."/>
            <person name="Mei H."/>
            <person name="Zhang T."/>
            <person name="Gao T."/>
            <person name="Zhang H."/>
        </authorList>
    </citation>
    <scope>NUCLEOTIDE SEQUENCE</scope>
    <source>
        <strain evidence="1">KEN8</strain>
    </source>
</reference>
<sequence>MSGAFYAAGFEPWDITMSDLLNGAISLHEFRGIAFVGGFSYADVLDSAKGWAASIRFNKPLLKQFQEFYERPDTFSLGVCNGCQLMALLGWVPGPNVGGVLGDNGDPSQPRFIHNESGRFECRFTSVKIEKSPALMFKGMEGNLAPVKYCDDNGNPTEVYPFNLNGSPLGVAAICSPDGRHLAMMPHPERCFLMWQYLGIPRTGMSRRKAQAPGYACSKMLESGVHESQSVIACKFQTLLEKEAILKRESPLRSAIHVCLGGKLIELIIELSLVAKMQSCFATWQVSNLDCVANGISNTNPQNSNLCTLFKPLLLYNSPYCTNHSPLIAAPAPAPPPQQTLTTISQPLGSLTTMAAAVSTVGAVNRAPVNLNGSVGGAAVPSSSFLGMSLKKVNSSHVPKVSSGNFKVVAEVNEKKQTDQDRWKGLVEDISDDQQDITRGKGMVDSLFQAPTGMGTHDPVLSSYEYISQGLRQ</sequence>
<dbReference type="Gene3D" id="3.40.50.880">
    <property type="match status" value="2"/>
</dbReference>
<dbReference type="GO" id="GO:0006164">
    <property type="term" value="P:purine nucleotide biosynthetic process"/>
    <property type="evidence" value="ECO:0007669"/>
    <property type="project" value="TreeGrafter"/>
</dbReference>
<accession>A0AAW2RRL6</accession>
<dbReference type="GO" id="GO:0004642">
    <property type="term" value="F:phosphoribosylformylglycinamidine synthase activity"/>
    <property type="evidence" value="ECO:0007669"/>
    <property type="project" value="TreeGrafter"/>
</dbReference>
<gene>
    <name evidence="1" type="ORF">Scaly_0489400</name>
</gene>
<proteinExistence type="predicted"/>
<comment type="caution">
    <text evidence="1">The sequence shown here is derived from an EMBL/GenBank/DDBJ whole genome shotgun (WGS) entry which is preliminary data.</text>
</comment>